<proteinExistence type="inferred from homology"/>
<dbReference type="PANTHER" id="PTHR30419:SF8">
    <property type="entry name" value="NITROGEN ASSIMILATION TRANSCRIPTIONAL ACTIVATOR-RELATED"/>
    <property type="match status" value="1"/>
</dbReference>
<dbReference type="Pfam" id="PF03466">
    <property type="entry name" value="LysR_substrate"/>
    <property type="match status" value="1"/>
</dbReference>
<dbReference type="Proteomes" id="UP000244915">
    <property type="component" value="Plasmid unnamed3"/>
</dbReference>
<dbReference type="GO" id="GO:0003700">
    <property type="term" value="F:DNA-binding transcription factor activity"/>
    <property type="evidence" value="ECO:0007669"/>
    <property type="project" value="InterPro"/>
</dbReference>
<evidence type="ECO:0000259" key="5">
    <source>
        <dbReference type="PROSITE" id="PS50931"/>
    </source>
</evidence>
<feature type="domain" description="HTH lysR-type" evidence="5">
    <location>
        <begin position="34"/>
        <end position="91"/>
    </location>
</feature>
<organism evidence="6 7">
    <name type="scientific">Alloyangia pacifica</name>
    <dbReference type="NCBI Taxonomy" id="311180"/>
    <lineage>
        <taxon>Bacteria</taxon>
        <taxon>Pseudomonadati</taxon>
        <taxon>Pseudomonadota</taxon>
        <taxon>Alphaproteobacteria</taxon>
        <taxon>Rhodobacterales</taxon>
        <taxon>Roseobacteraceae</taxon>
        <taxon>Alloyangia</taxon>
    </lineage>
</organism>
<dbReference type="InterPro" id="IPR000847">
    <property type="entry name" value="LysR_HTH_N"/>
</dbReference>
<gene>
    <name evidence="6" type="ORF">CEW88_22930</name>
</gene>
<geneLocation type="plasmid" evidence="6 7">
    <name>unnamed3</name>
</geneLocation>
<evidence type="ECO:0000256" key="3">
    <source>
        <dbReference type="ARBA" id="ARBA00023125"/>
    </source>
</evidence>
<evidence type="ECO:0000256" key="1">
    <source>
        <dbReference type="ARBA" id="ARBA00009437"/>
    </source>
</evidence>
<keyword evidence="6" id="KW-0614">Plasmid</keyword>
<dbReference type="InterPro" id="IPR036390">
    <property type="entry name" value="WH_DNA-bd_sf"/>
</dbReference>
<dbReference type="PANTHER" id="PTHR30419">
    <property type="entry name" value="HTH-TYPE TRANSCRIPTIONAL REGULATOR YBHD"/>
    <property type="match status" value="1"/>
</dbReference>
<dbReference type="GO" id="GO:0005829">
    <property type="term" value="C:cytosol"/>
    <property type="evidence" value="ECO:0007669"/>
    <property type="project" value="TreeGrafter"/>
</dbReference>
<dbReference type="KEGG" id="ypac:CEW88_22930"/>
<keyword evidence="4" id="KW-0804">Transcription</keyword>
<dbReference type="EMBL" id="CP022193">
    <property type="protein sequence ID" value="AWI86624.1"/>
    <property type="molecule type" value="Genomic_DNA"/>
</dbReference>
<dbReference type="PRINTS" id="PR00039">
    <property type="entry name" value="HTHLYSR"/>
</dbReference>
<protein>
    <submittedName>
        <fullName evidence="6">LysR family transcriptional regulator</fullName>
    </submittedName>
</protein>
<accession>A0A2U8HLL5</accession>
<dbReference type="InterPro" id="IPR005119">
    <property type="entry name" value="LysR_subst-bd"/>
</dbReference>
<evidence type="ECO:0000313" key="6">
    <source>
        <dbReference type="EMBL" id="AWI86624.1"/>
    </source>
</evidence>
<evidence type="ECO:0000256" key="4">
    <source>
        <dbReference type="ARBA" id="ARBA00023163"/>
    </source>
</evidence>
<reference evidence="6 7" key="1">
    <citation type="submission" date="2017-06" db="EMBL/GenBank/DDBJ databases">
        <title>Yangia sp. YSBP01 complete genome sequence.</title>
        <authorList>
            <person name="Woo J.-H."/>
            <person name="Kim H.-S."/>
        </authorList>
    </citation>
    <scope>NUCLEOTIDE SEQUENCE [LARGE SCALE GENOMIC DNA]</scope>
    <source>
        <strain evidence="6 7">YSBP01</strain>
        <plasmid evidence="6 7">unnamed3</plasmid>
    </source>
</reference>
<keyword evidence="3" id="KW-0238">DNA-binding</keyword>
<dbReference type="SUPFAM" id="SSF46785">
    <property type="entry name" value="Winged helix' DNA-binding domain"/>
    <property type="match status" value="1"/>
</dbReference>
<dbReference type="PROSITE" id="PS50931">
    <property type="entry name" value="HTH_LYSR"/>
    <property type="match status" value="1"/>
</dbReference>
<evidence type="ECO:0000313" key="7">
    <source>
        <dbReference type="Proteomes" id="UP000244915"/>
    </source>
</evidence>
<keyword evidence="2" id="KW-0805">Transcription regulation</keyword>
<dbReference type="Gene3D" id="3.40.190.290">
    <property type="match status" value="1"/>
</dbReference>
<dbReference type="Gene3D" id="1.10.10.10">
    <property type="entry name" value="Winged helix-like DNA-binding domain superfamily/Winged helix DNA-binding domain"/>
    <property type="match status" value="1"/>
</dbReference>
<dbReference type="Pfam" id="PF00126">
    <property type="entry name" value="HTH_1"/>
    <property type="match status" value="1"/>
</dbReference>
<sequence>MDPGFGIVECTMTEVVCCLKCEFWHNSCMERSNPSFADFNAVLVLLRCGSFRAAAEVLALSPSALSRQITGLEARLGARLFDRDTRNVAPTASGLAFGRVAERMINTAEDGMAEFEAHLSARNGRLTIAGLPSVTAGLLPGLLRSFSATHPDIDLRIVDALSGSVIEAVEAGIAEIGFTAGTLSARSRLTFQPLMDDRFVAISAPEGPLHIERDYTWEELVEMPFIAMAQGTSVRELIDGACLRIGHTLAPRFEVAHLATAGALVAEGLGITALPTLTLPVLRTDALVQREIIGFGARRRIGLVRRSGQSLSPAAQAFLAHVRESSLPRRELSRP</sequence>
<comment type="similarity">
    <text evidence="1">Belongs to the LysR transcriptional regulatory family.</text>
</comment>
<dbReference type="InterPro" id="IPR050950">
    <property type="entry name" value="HTH-type_LysR_regulators"/>
</dbReference>
<dbReference type="SUPFAM" id="SSF53850">
    <property type="entry name" value="Periplasmic binding protein-like II"/>
    <property type="match status" value="1"/>
</dbReference>
<dbReference type="GO" id="GO:0003677">
    <property type="term" value="F:DNA binding"/>
    <property type="evidence" value="ECO:0007669"/>
    <property type="project" value="UniProtKB-KW"/>
</dbReference>
<dbReference type="InterPro" id="IPR036388">
    <property type="entry name" value="WH-like_DNA-bd_sf"/>
</dbReference>
<name>A0A2U8HLL5_9RHOB</name>
<dbReference type="CDD" id="cd08440">
    <property type="entry name" value="PBP2_LTTR_like_4"/>
    <property type="match status" value="1"/>
</dbReference>
<dbReference type="AlphaFoldDB" id="A0A2U8HLL5"/>
<evidence type="ECO:0000256" key="2">
    <source>
        <dbReference type="ARBA" id="ARBA00023015"/>
    </source>
</evidence>